<keyword evidence="3" id="KW-1185">Reference proteome</keyword>
<protein>
    <submittedName>
        <fullName evidence="2">Uncharacterized protein</fullName>
    </submittedName>
</protein>
<accession>A0A9Q3F7B7</accession>
<feature type="compositionally biased region" description="Polar residues" evidence="1">
    <location>
        <begin position="54"/>
        <end position="67"/>
    </location>
</feature>
<evidence type="ECO:0000313" key="2">
    <source>
        <dbReference type="EMBL" id="MBW0531756.1"/>
    </source>
</evidence>
<gene>
    <name evidence="2" type="ORF">O181_071471</name>
</gene>
<evidence type="ECO:0000256" key="1">
    <source>
        <dbReference type="SAM" id="MobiDB-lite"/>
    </source>
</evidence>
<name>A0A9Q3F7B7_9BASI</name>
<reference evidence="2" key="1">
    <citation type="submission" date="2021-03" db="EMBL/GenBank/DDBJ databases">
        <title>Draft genome sequence of rust myrtle Austropuccinia psidii MF-1, a brazilian biotype.</title>
        <authorList>
            <person name="Quecine M.C."/>
            <person name="Pachon D.M.R."/>
            <person name="Bonatelli M.L."/>
            <person name="Correr F.H."/>
            <person name="Franceschini L.M."/>
            <person name="Leite T.F."/>
            <person name="Margarido G.R.A."/>
            <person name="Almeida C.A."/>
            <person name="Ferrarezi J.A."/>
            <person name="Labate C.A."/>
        </authorList>
    </citation>
    <scope>NUCLEOTIDE SEQUENCE</scope>
    <source>
        <strain evidence="2">MF-1</strain>
    </source>
</reference>
<feature type="region of interest" description="Disordered" evidence="1">
    <location>
        <begin position="1"/>
        <end position="30"/>
    </location>
</feature>
<proteinExistence type="predicted"/>
<sequence>METEDHNDKKEESDSEKETEESDTFENDEINIINAQTNNIDLVYEVIDVKSNLPQVGTSDTSRTNIQDAKLHRTKPPKGMQYTAGKSSLFIVMVGKQKVQK</sequence>
<feature type="compositionally biased region" description="Acidic residues" evidence="1">
    <location>
        <begin position="13"/>
        <end position="29"/>
    </location>
</feature>
<evidence type="ECO:0000313" key="3">
    <source>
        <dbReference type="Proteomes" id="UP000765509"/>
    </source>
</evidence>
<dbReference type="EMBL" id="AVOT02037116">
    <property type="protein sequence ID" value="MBW0531756.1"/>
    <property type="molecule type" value="Genomic_DNA"/>
</dbReference>
<organism evidence="2 3">
    <name type="scientific">Austropuccinia psidii MF-1</name>
    <dbReference type="NCBI Taxonomy" id="1389203"/>
    <lineage>
        <taxon>Eukaryota</taxon>
        <taxon>Fungi</taxon>
        <taxon>Dikarya</taxon>
        <taxon>Basidiomycota</taxon>
        <taxon>Pucciniomycotina</taxon>
        <taxon>Pucciniomycetes</taxon>
        <taxon>Pucciniales</taxon>
        <taxon>Sphaerophragmiaceae</taxon>
        <taxon>Austropuccinia</taxon>
    </lineage>
</organism>
<dbReference type="AlphaFoldDB" id="A0A9Q3F7B7"/>
<dbReference type="Proteomes" id="UP000765509">
    <property type="component" value="Unassembled WGS sequence"/>
</dbReference>
<comment type="caution">
    <text evidence="2">The sequence shown here is derived from an EMBL/GenBank/DDBJ whole genome shotgun (WGS) entry which is preliminary data.</text>
</comment>
<feature type="region of interest" description="Disordered" evidence="1">
    <location>
        <begin position="54"/>
        <end position="82"/>
    </location>
</feature>
<feature type="compositionally biased region" description="Basic and acidic residues" evidence="1">
    <location>
        <begin position="1"/>
        <end position="12"/>
    </location>
</feature>